<dbReference type="EMBL" id="GL877128">
    <property type="protein sequence ID" value="KLU93161.1"/>
    <property type="molecule type" value="Genomic_DNA"/>
</dbReference>
<reference evidence="2" key="2">
    <citation type="submission" date="2011-03" db="EMBL/GenBank/DDBJ databases">
        <title>Annotation of Magnaporthe poae ATCC 64411.</title>
        <authorList>
            <person name="Ma L.-J."/>
            <person name="Dead R."/>
            <person name="Young S.K."/>
            <person name="Zeng Q."/>
            <person name="Gargeya S."/>
            <person name="Fitzgerald M."/>
            <person name="Haas B."/>
            <person name="Abouelleil A."/>
            <person name="Alvarado L."/>
            <person name="Arachchi H.M."/>
            <person name="Berlin A."/>
            <person name="Brown A."/>
            <person name="Chapman S.B."/>
            <person name="Chen Z."/>
            <person name="Dunbar C."/>
            <person name="Freedman E."/>
            <person name="Gearin G."/>
            <person name="Gellesch M."/>
            <person name="Goldberg J."/>
            <person name="Griggs A."/>
            <person name="Gujja S."/>
            <person name="Heiman D."/>
            <person name="Howarth C."/>
            <person name="Larson L."/>
            <person name="Lui A."/>
            <person name="MacDonald P.J.P."/>
            <person name="Mehta T."/>
            <person name="Montmayeur A."/>
            <person name="Murphy C."/>
            <person name="Neiman D."/>
            <person name="Pearson M."/>
            <person name="Priest M."/>
            <person name="Roberts A."/>
            <person name="Saif S."/>
            <person name="Shea T."/>
            <person name="Shenoy N."/>
            <person name="Sisk P."/>
            <person name="Stolte C."/>
            <person name="Sykes S."/>
            <person name="Yandava C."/>
            <person name="Wortman J."/>
            <person name="Nusbaum C."/>
            <person name="Birren B."/>
        </authorList>
    </citation>
    <scope>NUCLEOTIDE SEQUENCE</scope>
    <source>
        <strain evidence="2">ATCC 64411</strain>
    </source>
</reference>
<proteinExistence type="predicted"/>
<feature type="compositionally biased region" description="Low complexity" evidence="1">
    <location>
        <begin position="175"/>
        <end position="199"/>
    </location>
</feature>
<gene>
    <name evidence="2" type="ORF">MAPG_12099</name>
</gene>
<evidence type="ECO:0000313" key="2">
    <source>
        <dbReference type="EMBL" id="KLU93161.1"/>
    </source>
</evidence>
<accession>A0A0H2UD46</accession>
<name>A0A0H2UD46_MAGP6</name>
<feature type="non-terminal residue" evidence="2">
    <location>
        <position position="1307"/>
    </location>
</feature>
<dbReference type="OrthoDB" id="5370537at2759"/>
<feature type="compositionally biased region" description="Acidic residues" evidence="1">
    <location>
        <begin position="60"/>
        <end position="71"/>
    </location>
</feature>
<protein>
    <submittedName>
        <fullName evidence="2">Uncharacterized protein</fullName>
    </submittedName>
</protein>
<organism evidence="2">
    <name type="scientific">Magnaporthiopsis poae (strain ATCC 64411 / 73-15)</name>
    <name type="common">Kentucky bluegrass fungus</name>
    <name type="synonym">Magnaporthe poae</name>
    <dbReference type="NCBI Taxonomy" id="644358"/>
    <lineage>
        <taxon>Eukaryota</taxon>
        <taxon>Fungi</taxon>
        <taxon>Dikarya</taxon>
        <taxon>Ascomycota</taxon>
        <taxon>Pezizomycotina</taxon>
        <taxon>Sordariomycetes</taxon>
        <taxon>Sordariomycetidae</taxon>
        <taxon>Magnaporthales</taxon>
        <taxon>Magnaporthaceae</taxon>
        <taxon>Magnaporthiopsis</taxon>
    </lineage>
</organism>
<feature type="non-terminal residue" evidence="2">
    <location>
        <position position="1"/>
    </location>
</feature>
<feature type="compositionally biased region" description="Polar residues" evidence="1">
    <location>
        <begin position="8"/>
        <end position="21"/>
    </location>
</feature>
<evidence type="ECO:0000256" key="1">
    <source>
        <dbReference type="SAM" id="MobiDB-lite"/>
    </source>
</evidence>
<sequence length="1307" mass="142101">ASLPARSPANSVRSATSSSRQQLLAEAQTEFAENAPELLAARNQSLFALAQMGSPTPPDSDSDSDESDYESGELPPETYGVLAYTASSVQEAATHKTLWTPATQVNVVSTSLLWSPPQLASESPVSAFAPNSLDNGKVRAVPRKADNPLAIETNKLWQLSRTATKRYSAGLWQPRHAPAAAQPSPSSQRQQLQAQSKKQVPARASALKPPRRTRRMTELPDILESPQPLSDDRDALGLFQFPWGEKSDSANIQQPRHTMFAMPGTMTSGATVSAALDARSRQFEASEYSSSFFDDYDDDDLEESEDDIIEEEDSGDDFDETTLWEIASLLKTDNVPSSKNRAVPRTLDATSSVVDDYMDDASDLEEADEARGSIIVGLEGIMPESQQMGEMAEGQQQADILAQQLAISQLWTAARDEKRRSQHGLGLPHPDADTWRQYDAVSETLRSQPRQSEIVPIESDELWHPVGQKKQQRKMKNKEVAVLLWSARNRVTKTRGDHGKGVAQPDAATWSLYDTVKETIRALPRRSEPASIETDQLWQPAGQQQAAKVAKKAQASTPLMWSARPAPKARGDHGKGVAQPDEETWSRYDTVKETARALPRQSELVPIESDELWQPLGQPTIKKQQIESAKEQPTESTKVAMMWSARPATKAKGDHAKGVAYPDAATWSLYDTVKATARALPRQSELASVESDQLWQSRPVNAHQERNWLEGTKQAKTATQPVSLSAATAAVPKANVEHGKTVAKMAAQPVSMWTVATAVSKVRGEHGKGVAQPDAATWSLYDTVRDTARSQPRQSELVQIESDQLWQPRAVNARQQNWMVSAKQPKVATQSKAAAQPLSMWTVAAAAPKIRGEHGKGVAQPDAATWSLYDTVRETARSQPRQSDEPLVIESSQFWQPSSQTKKQTPVWILAGNQNQVKPAAALVAVREEKVLLWSASAAIPRSKGNHGKGVAHPDATTWALYDNIRETARSKPRQSEEPLPIKSDRLWQPAGHSQSATVLLWTAPVKTAKAKSNGLPQPDEATWRRYDATKETARAKARPAEPATIESTHMWILTPPQSPKEVVDWIMAGTMAKTPASPISPTSLPSPVSVSTVDAKEQAKTSLWIAAAPVIAPVASTGLFQLPAKTSDSRSTSESPAALGMVRKARSPELKPLDKLTSTDLWVAAAPANVKRNWILMKQASPATKTSSPKAASIPILKASPADWDLAVKQAADASYPAEWTSRWSASSGEWTAALEQAIAASRFPPMAEQSQAAAPRPSATAADWALALSEAVKASYPAQSMTSWAASAAEWDAALEQAVTASAYP</sequence>
<dbReference type="VEuPathDB" id="FungiDB:MAPG_12099"/>
<feature type="region of interest" description="Disordered" evidence="1">
    <location>
        <begin position="49"/>
        <end position="77"/>
    </location>
</feature>
<feature type="region of interest" description="Disordered" evidence="1">
    <location>
        <begin position="1"/>
        <end position="21"/>
    </location>
</feature>
<feature type="region of interest" description="Disordered" evidence="1">
    <location>
        <begin position="175"/>
        <end position="233"/>
    </location>
</feature>
<reference evidence="2" key="1">
    <citation type="submission" date="2010-05" db="EMBL/GenBank/DDBJ databases">
        <title>The Genome Sequence of Magnaporthe poae strain ATCC 64411.</title>
        <authorList>
            <consortium name="The Broad Institute Genome Sequencing Platform"/>
            <consortium name="Broad Institute Genome Sequencing Center for Infectious Disease"/>
            <person name="Ma L.-J."/>
            <person name="Dead R."/>
            <person name="Young S."/>
            <person name="Zeng Q."/>
            <person name="Koehrsen M."/>
            <person name="Alvarado L."/>
            <person name="Berlin A."/>
            <person name="Chapman S.B."/>
            <person name="Chen Z."/>
            <person name="Freedman E."/>
            <person name="Gellesch M."/>
            <person name="Goldberg J."/>
            <person name="Griggs A."/>
            <person name="Gujja S."/>
            <person name="Heilman E.R."/>
            <person name="Heiman D."/>
            <person name="Hepburn T."/>
            <person name="Howarth C."/>
            <person name="Jen D."/>
            <person name="Larson L."/>
            <person name="Mehta T."/>
            <person name="Neiman D."/>
            <person name="Pearson M."/>
            <person name="Roberts A."/>
            <person name="Saif S."/>
            <person name="Shea T."/>
            <person name="Shenoy N."/>
            <person name="Sisk P."/>
            <person name="Stolte C."/>
            <person name="Sykes S."/>
            <person name="Walk T."/>
            <person name="White J."/>
            <person name="Yandava C."/>
            <person name="Haas B."/>
            <person name="Nusbaum C."/>
            <person name="Birren B."/>
        </authorList>
    </citation>
    <scope>NUCLEOTIDE SEQUENCE</scope>
    <source>
        <strain evidence="2">ATCC 64411</strain>
    </source>
</reference>